<evidence type="ECO:0000256" key="1">
    <source>
        <dbReference type="SAM" id="MobiDB-lite"/>
    </source>
</evidence>
<name>A0ABV1U3C4_9ACTN</name>
<sequence>MTGKPFTRTKVAAVRPWHSLASLGVIESDLTHTRFRTAQAPHDTEDRPGPTHRPSRHEEA</sequence>
<keyword evidence="3" id="KW-1185">Reference proteome</keyword>
<reference evidence="2 3" key="1">
    <citation type="submission" date="2024-06" db="EMBL/GenBank/DDBJ databases">
        <title>The Natural Products Discovery Center: Release of the First 8490 Sequenced Strains for Exploring Actinobacteria Biosynthetic Diversity.</title>
        <authorList>
            <person name="Kalkreuter E."/>
            <person name="Kautsar S.A."/>
            <person name="Yang D."/>
            <person name="Bader C.D."/>
            <person name="Teijaro C.N."/>
            <person name="Fluegel L."/>
            <person name="Davis C.M."/>
            <person name="Simpson J.R."/>
            <person name="Lauterbach L."/>
            <person name="Steele A.D."/>
            <person name="Gui C."/>
            <person name="Meng S."/>
            <person name="Li G."/>
            <person name="Viehrig K."/>
            <person name="Ye F."/>
            <person name="Su P."/>
            <person name="Kiefer A.F."/>
            <person name="Nichols A."/>
            <person name="Cepeda A.J."/>
            <person name="Yan W."/>
            <person name="Fan B."/>
            <person name="Jiang Y."/>
            <person name="Adhikari A."/>
            <person name="Zheng C.-J."/>
            <person name="Schuster L."/>
            <person name="Cowan T.M."/>
            <person name="Smanski M.J."/>
            <person name="Chevrette M.G."/>
            <person name="De Carvalho L.P.S."/>
            <person name="Shen B."/>
        </authorList>
    </citation>
    <scope>NUCLEOTIDE SEQUENCE [LARGE SCALE GENOMIC DNA]</scope>
    <source>
        <strain evidence="2 3">NPDC001166</strain>
    </source>
</reference>
<feature type="region of interest" description="Disordered" evidence="1">
    <location>
        <begin position="34"/>
        <end position="60"/>
    </location>
</feature>
<comment type="caution">
    <text evidence="2">The sequence shown here is derived from an EMBL/GenBank/DDBJ whole genome shotgun (WGS) entry which is preliminary data.</text>
</comment>
<protein>
    <submittedName>
        <fullName evidence="2">Uncharacterized protein</fullName>
    </submittedName>
</protein>
<organism evidence="2 3">
    <name type="scientific">Streptomyces sp. 900105245</name>
    <dbReference type="NCBI Taxonomy" id="3154379"/>
    <lineage>
        <taxon>Bacteria</taxon>
        <taxon>Bacillati</taxon>
        <taxon>Actinomycetota</taxon>
        <taxon>Actinomycetes</taxon>
        <taxon>Kitasatosporales</taxon>
        <taxon>Streptomycetaceae</taxon>
        <taxon>Streptomyces</taxon>
    </lineage>
</organism>
<dbReference type="RefSeq" id="WP_073896935.1">
    <property type="nucleotide sequence ID" value="NZ_JBEOYA010000077.1"/>
</dbReference>
<evidence type="ECO:0000313" key="2">
    <source>
        <dbReference type="EMBL" id="MER6428209.1"/>
    </source>
</evidence>
<accession>A0ABV1U3C4</accession>
<proteinExistence type="predicted"/>
<evidence type="ECO:0000313" key="3">
    <source>
        <dbReference type="Proteomes" id="UP001470023"/>
    </source>
</evidence>
<dbReference type="Proteomes" id="UP001470023">
    <property type="component" value="Unassembled WGS sequence"/>
</dbReference>
<dbReference type="EMBL" id="JBEPAZ010000006">
    <property type="protein sequence ID" value="MER6428209.1"/>
    <property type="molecule type" value="Genomic_DNA"/>
</dbReference>
<gene>
    <name evidence="2" type="ORF">ABT272_10725</name>
</gene>